<comment type="caution">
    <text evidence="1">The sequence shown here is derived from an EMBL/GenBank/DDBJ whole genome shotgun (WGS) entry which is preliminary data.</text>
</comment>
<reference evidence="1" key="2">
    <citation type="submission" date="2022-01" db="EMBL/GenBank/DDBJ databases">
        <authorList>
            <person name="Yamashiro T."/>
            <person name="Shiraishi A."/>
            <person name="Satake H."/>
            <person name="Nakayama K."/>
        </authorList>
    </citation>
    <scope>NUCLEOTIDE SEQUENCE</scope>
</reference>
<name>A0ABQ5BKM1_9ASTR</name>
<dbReference type="EMBL" id="BQNB010013389">
    <property type="protein sequence ID" value="GJT15350.1"/>
    <property type="molecule type" value="Genomic_DNA"/>
</dbReference>
<evidence type="ECO:0000313" key="1">
    <source>
        <dbReference type="EMBL" id="GJT15350.1"/>
    </source>
</evidence>
<evidence type="ECO:0000313" key="2">
    <source>
        <dbReference type="Proteomes" id="UP001151760"/>
    </source>
</evidence>
<sequence length="194" mass="22302">MNRWLQIQFFYDLVDCTTQKGINYAEGGRLRKLGLDEAWATIKRVAQYKDEGWNDAFTSEEEFLSNKGLAHSFFDSINTYPFSDLNGYDPLHKGVTFRLGGVEREMPFLEFGWRVGLYSERESRDVATLSGLRNAETVNSTRLTHMFWPTISDAGYNVGNTKEKSSRNPRIKLAHRCITMTITGRKETTNHVTK</sequence>
<keyword evidence="2" id="KW-1185">Reference proteome</keyword>
<gene>
    <name evidence="1" type="ORF">Tco_0874056</name>
</gene>
<proteinExistence type="predicted"/>
<organism evidence="1 2">
    <name type="scientific">Tanacetum coccineum</name>
    <dbReference type="NCBI Taxonomy" id="301880"/>
    <lineage>
        <taxon>Eukaryota</taxon>
        <taxon>Viridiplantae</taxon>
        <taxon>Streptophyta</taxon>
        <taxon>Embryophyta</taxon>
        <taxon>Tracheophyta</taxon>
        <taxon>Spermatophyta</taxon>
        <taxon>Magnoliopsida</taxon>
        <taxon>eudicotyledons</taxon>
        <taxon>Gunneridae</taxon>
        <taxon>Pentapetalae</taxon>
        <taxon>asterids</taxon>
        <taxon>campanulids</taxon>
        <taxon>Asterales</taxon>
        <taxon>Asteraceae</taxon>
        <taxon>Asteroideae</taxon>
        <taxon>Anthemideae</taxon>
        <taxon>Anthemidinae</taxon>
        <taxon>Tanacetum</taxon>
    </lineage>
</organism>
<reference evidence="1" key="1">
    <citation type="journal article" date="2022" name="Int. J. Mol. Sci.">
        <title>Draft Genome of Tanacetum Coccineum: Genomic Comparison of Closely Related Tanacetum-Family Plants.</title>
        <authorList>
            <person name="Yamashiro T."/>
            <person name="Shiraishi A."/>
            <person name="Nakayama K."/>
            <person name="Satake H."/>
        </authorList>
    </citation>
    <scope>NUCLEOTIDE SEQUENCE</scope>
</reference>
<accession>A0ABQ5BKM1</accession>
<dbReference type="Proteomes" id="UP001151760">
    <property type="component" value="Unassembled WGS sequence"/>
</dbReference>
<protein>
    <submittedName>
        <fullName evidence="1">Uncharacterized protein</fullName>
    </submittedName>
</protein>